<comment type="caution">
    <text evidence="1">The sequence shown here is derived from an EMBL/GenBank/DDBJ whole genome shotgun (WGS) entry which is preliminary data.</text>
</comment>
<dbReference type="Proteomes" id="UP000034749">
    <property type="component" value="Unassembled WGS sequence"/>
</dbReference>
<name>A0A0G0TVN2_9BACT</name>
<dbReference type="AlphaFoldDB" id="A0A0G0TVN2"/>
<sequence length="426" mass="48334">MYFSVNNIKTVDNFFRYGIIHNMKFNKDSFKNFKEMAMYLGVAVAVALPNTLEGKTSNTKPLKTTDKFENVGGKEFEYTKAAPVKESGFVVGNEKEEIGGPDGDEEGGPFSSSINIEKFYKTGTLEFVDDKAEEEALKSIENFLSEVDFNLSEIQIIGKYSVDRAFKGLNKEESDAKNMELAKGRADNGIFLVKKALSRKGYSEEEIARFLIKVEAKGVSLFEKYSEEELEKMSDKKKSKLVDANQGTEIVLKINKEILKIRDLRGFDVIFGDESASMNDDVKEVEIELDKLKKTGKFPEYFKIKGGNEEAHLESLIAFLSNPDFKKSIVRSKKILVLTDEPDNKLLKGPYQESIKRLLVLTQSKNVKIFVKVFNPNKNDKSNVYKIFNLNTHPNILSQNSPFDGRVLQPQEWYDLIVNDSFISLN</sequence>
<protein>
    <submittedName>
        <fullName evidence="1">Uncharacterized protein</fullName>
    </submittedName>
</protein>
<accession>A0A0G0TVN2</accession>
<proteinExistence type="predicted"/>
<evidence type="ECO:0000313" key="2">
    <source>
        <dbReference type="Proteomes" id="UP000034749"/>
    </source>
</evidence>
<dbReference type="EMBL" id="LBZW01000023">
    <property type="protein sequence ID" value="KKR78866.1"/>
    <property type="molecule type" value="Genomic_DNA"/>
</dbReference>
<reference evidence="1 2" key="1">
    <citation type="journal article" date="2015" name="Nature">
        <title>rRNA introns, odd ribosomes, and small enigmatic genomes across a large radiation of phyla.</title>
        <authorList>
            <person name="Brown C.T."/>
            <person name="Hug L.A."/>
            <person name="Thomas B.C."/>
            <person name="Sharon I."/>
            <person name="Castelle C.J."/>
            <person name="Singh A."/>
            <person name="Wilkins M.J."/>
            <person name="Williams K.H."/>
            <person name="Banfield J.F."/>
        </authorList>
    </citation>
    <scope>NUCLEOTIDE SEQUENCE [LARGE SCALE GENOMIC DNA]</scope>
</reference>
<evidence type="ECO:0000313" key="1">
    <source>
        <dbReference type="EMBL" id="KKR78866.1"/>
    </source>
</evidence>
<organism evidence="1 2">
    <name type="scientific">Candidatus Nomurabacteria bacterium GW2011_GWA2_40_9</name>
    <dbReference type="NCBI Taxonomy" id="1618734"/>
    <lineage>
        <taxon>Bacteria</taxon>
        <taxon>Candidatus Nomuraibacteriota</taxon>
    </lineage>
</organism>
<gene>
    <name evidence="1" type="ORF">UU24_C0023G0013</name>
</gene>